<comment type="similarity">
    <text evidence="4">Belongs to the FKBP-type PPIase family.</text>
</comment>
<gene>
    <name evidence="7" type="ORF">ACFFIP_02390</name>
</gene>
<evidence type="ECO:0000313" key="8">
    <source>
        <dbReference type="Proteomes" id="UP001589797"/>
    </source>
</evidence>
<keyword evidence="2 3" id="KW-0697">Rotamase</keyword>
<proteinExistence type="inferred from homology"/>
<name>A0ABV6FNR9_9BACT</name>
<evidence type="ECO:0000313" key="7">
    <source>
        <dbReference type="EMBL" id="MFC0261515.1"/>
    </source>
</evidence>
<dbReference type="Gene3D" id="3.10.50.40">
    <property type="match status" value="2"/>
</dbReference>
<dbReference type="Pfam" id="PF00254">
    <property type="entry name" value="FKBP_C"/>
    <property type="match status" value="1"/>
</dbReference>
<keyword evidence="8" id="KW-1185">Reference proteome</keyword>
<dbReference type="SUPFAM" id="SSF54534">
    <property type="entry name" value="FKBP-like"/>
    <property type="match status" value="2"/>
</dbReference>
<keyword evidence="3 4" id="KW-0413">Isomerase</keyword>
<feature type="domain" description="PPIase FKBP-type" evidence="6">
    <location>
        <begin position="73"/>
        <end position="163"/>
    </location>
</feature>
<feature type="chain" id="PRO_5047184297" description="Peptidyl-prolyl cis-trans isomerase" evidence="5">
    <location>
        <begin position="22"/>
        <end position="319"/>
    </location>
</feature>
<evidence type="ECO:0000259" key="6">
    <source>
        <dbReference type="PROSITE" id="PS50059"/>
    </source>
</evidence>
<dbReference type="PROSITE" id="PS51257">
    <property type="entry name" value="PROKAR_LIPOPROTEIN"/>
    <property type="match status" value="1"/>
</dbReference>
<reference evidence="7 8" key="1">
    <citation type="submission" date="2024-09" db="EMBL/GenBank/DDBJ databases">
        <authorList>
            <person name="Sun Q."/>
            <person name="Mori K."/>
        </authorList>
    </citation>
    <scope>NUCLEOTIDE SEQUENCE [LARGE SCALE GENOMIC DNA]</scope>
    <source>
        <strain evidence="7 8">CCM 7650</strain>
    </source>
</reference>
<dbReference type="EMBL" id="JBHLWI010000004">
    <property type="protein sequence ID" value="MFC0261515.1"/>
    <property type="molecule type" value="Genomic_DNA"/>
</dbReference>
<evidence type="ECO:0000256" key="3">
    <source>
        <dbReference type="PROSITE-ProRule" id="PRU00277"/>
    </source>
</evidence>
<dbReference type="Proteomes" id="UP001589797">
    <property type="component" value="Unassembled WGS sequence"/>
</dbReference>
<keyword evidence="5" id="KW-0732">Signal</keyword>
<accession>A0ABV6FNR9</accession>
<comment type="catalytic activity">
    <reaction evidence="1 3 4">
        <text>[protein]-peptidylproline (omega=180) = [protein]-peptidylproline (omega=0)</text>
        <dbReference type="Rhea" id="RHEA:16237"/>
        <dbReference type="Rhea" id="RHEA-COMP:10747"/>
        <dbReference type="Rhea" id="RHEA-COMP:10748"/>
        <dbReference type="ChEBI" id="CHEBI:83833"/>
        <dbReference type="ChEBI" id="CHEBI:83834"/>
        <dbReference type="EC" id="5.2.1.8"/>
    </reaction>
</comment>
<dbReference type="RefSeq" id="WP_382385961.1">
    <property type="nucleotide sequence ID" value="NZ_JBHLWI010000004.1"/>
</dbReference>
<organism evidence="7 8">
    <name type="scientific">Fontibacter flavus</name>
    <dbReference type="NCBI Taxonomy" id="654838"/>
    <lineage>
        <taxon>Bacteria</taxon>
        <taxon>Pseudomonadati</taxon>
        <taxon>Bacteroidota</taxon>
        <taxon>Cytophagia</taxon>
        <taxon>Cytophagales</taxon>
        <taxon>Cyclobacteriaceae</taxon>
        <taxon>Fontibacter</taxon>
    </lineage>
</organism>
<dbReference type="GO" id="GO:0003755">
    <property type="term" value="F:peptidyl-prolyl cis-trans isomerase activity"/>
    <property type="evidence" value="ECO:0007669"/>
    <property type="project" value="UniProtKB-EC"/>
</dbReference>
<evidence type="ECO:0000256" key="2">
    <source>
        <dbReference type="ARBA" id="ARBA00023110"/>
    </source>
</evidence>
<comment type="caution">
    <text evidence="7">The sequence shown here is derived from an EMBL/GenBank/DDBJ whole genome shotgun (WGS) entry which is preliminary data.</text>
</comment>
<dbReference type="InterPro" id="IPR046357">
    <property type="entry name" value="PPIase_dom_sf"/>
</dbReference>
<protein>
    <recommendedName>
        <fullName evidence="4">Peptidyl-prolyl cis-trans isomerase</fullName>
        <ecNumber evidence="4">5.2.1.8</ecNumber>
    </recommendedName>
</protein>
<evidence type="ECO:0000256" key="4">
    <source>
        <dbReference type="RuleBase" id="RU003915"/>
    </source>
</evidence>
<dbReference type="PROSITE" id="PS50059">
    <property type="entry name" value="FKBP_PPIASE"/>
    <property type="match status" value="1"/>
</dbReference>
<sequence>MRKVLGLMAIMVLMAFGACMSEIESDLEKAIERDDAFLVSFLERNNINAIETPLGYYYRKDISNDTGNQIVNNDIVGLYYEIKTLDGQLIDSYLDESKAPRIFAHSEGGLVPRAMNFAAGLAKEGETFTLFVPSYLAYQEYSFQNLILPNSNLEIKVKFVATYSEEEIKDMEEQMILDYLEANNLTGFEKTEEGLFVKTISSGDEGQPVATDGNVVSFTYQLFQLGETQTLAQATDATNPFQISLGGASNLKFLNLSFKGLSRNSELEVISPSHLAFGTPTQVFPFQIRRDLFNKSYIVTSARPFEPVYFKTKVVNVRQ</sequence>
<dbReference type="EC" id="5.2.1.8" evidence="4"/>
<dbReference type="InterPro" id="IPR001179">
    <property type="entry name" value="PPIase_FKBP_dom"/>
</dbReference>
<evidence type="ECO:0000256" key="1">
    <source>
        <dbReference type="ARBA" id="ARBA00000971"/>
    </source>
</evidence>
<feature type="signal peptide" evidence="5">
    <location>
        <begin position="1"/>
        <end position="21"/>
    </location>
</feature>
<evidence type="ECO:0000256" key="5">
    <source>
        <dbReference type="SAM" id="SignalP"/>
    </source>
</evidence>